<dbReference type="Proteomes" id="UP000234254">
    <property type="component" value="Unassembled WGS sequence"/>
</dbReference>
<organism evidence="3 4">
    <name type="scientific">Aspergillus campestris (strain IBT 28561)</name>
    <dbReference type="NCBI Taxonomy" id="1392248"/>
    <lineage>
        <taxon>Eukaryota</taxon>
        <taxon>Fungi</taxon>
        <taxon>Dikarya</taxon>
        <taxon>Ascomycota</taxon>
        <taxon>Pezizomycotina</taxon>
        <taxon>Eurotiomycetes</taxon>
        <taxon>Eurotiomycetidae</taxon>
        <taxon>Eurotiales</taxon>
        <taxon>Aspergillaceae</taxon>
        <taxon>Aspergillus</taxon>
        <taxon>Aspergillus subgen. Circumdati</taxon>
    </lineage>
</organism>
<feature type="transmembrane region" description="Helical" evidence="2">
    <location>
        <begin position="45"/>
        <end position="62"/>
    </location>
</feature>
<accession>A0A2I1D9Y3</accession>
<keyword evidence="2" id="KW-0812">Transmembrane</keyword>
<keyword evidence="2" id="KW-0472">Membrane</keyword>
<feature type="compositionally biased region" description="Basic residues" evidence="1">
    <location>
        <begin position="64"/>
        <end position="81"/>
    </location>
</feature>
<evidence type="ECO:0000256" key="2">
    <source>
        <dbReference type="SAM" id="Phobius"/>
    </source>
</evidence>
<protein>
    <submittedName>
        <fullName evidence="3">Uncharacterized protein</fullName>
    </submittedName>
</protein>
<sequence>MYIPAGHPKSSSTAHYDLYKMYGPLLPRELRSQRGIMYEGYTPRLRAFFFSIPCITLSVQLLRNRKKKERRKKEKRTKRKGKTEIRKEKKRNPPNQIPKRCMRR</sequence>
<evidence type="ECO:0000313" key="3">
    <source>
        <dbReference type="EMBL" id="PKY06679.1"/>
    </source>
</evidence>
<dbReference type="VEuPathDB" id="FungiDB:P168DRAFT_117133"/>
<proteinExistence type="predicted"/>
<evidence type="ECO:0000256" key="1">
    <source>
        <dbReference type="SAM" id="MobiDB-lite"/>
    </source>
</evidence>
<reference evidence="3" key="1">
    <citation type="submission" date="2016-12" db="EMBL/GenBank/DDBJ databases">
        <title>The genomes of Aspergillus section Nigri reveals drivers in fungal speciation.</title>
        <authorList>
            <consortium name="DOE Joint Genome Institute"/>
            <person name="Vesth T.C."/>
            <person name="Nybo J."/>
            <person name="Theobald S."/>
            <person name="Brandl J."/>
            <person name="Frisvad J.C."/>
            <person name="Nielsen K.F."/>
            <person name="Lyhne E.K."/>
            <person name="Kogle M.E."/>
            <person name="Kuo A."/>
            <person name="Riley R."/>
            <person name="Clum A."/>
            <person name="Nolan M."/>
            <person name="Lipzen A."/>
            <person name="Salamov A."/>
            <person name="Henrissat B."/>
            <person name="Wiebenga A."/>
            <person name="De vries R.P."/>
            <person name="Grigoriev I.V."/>
            <person name="Mortensen U.H."/>
            <person name="Andersen M.R."/>
            <person name="Baker S.E."/>
        </authorList>
    </citation>
    <scope>NUCLEOTIDE SEQUENCE</scope>
    <source>
        <strain evidence="3">IBT 28561</strain>
    </source>
</reference>
<dbReference type="GeneID" id="36540117"/>
<comment type="caution">
    <text evidence="3">The sequence shown here is derived from an EMBL/GenBank/DDBJ whole genome shotgun (WGS) entry which is preliminary data.</text>
</comment>
<name>A0A2I1D9Y3_ASPC2</name>
<feature type="region of interest" description="Disordered" evidence="1">
    <location>
        <begin position="64"/>
        <end position="104"/>
    </location>
</feature>
<dbReference type="RefSeq" id="XP_024695273.1">
    <property type="nucleotide sequence ID" value="XM_024832596.1"/>
</dbReference>
<dbReference type="EMBL" id="MSFM01000003">
    <property type="protein sequence ID" value="PKY06679.1"/>
    <property type="molecule type" value="Genomic_DNA"/>
</dbReference>
<keyword evidence="4" id="KW-1185">Reference proteome</keyword>
<evidence type="ECO:0000313" key="4">
    <source>
        <dbReference type="Proteomes" id="UP000234254"/>
    </source>
</evidence>
<dbReference type="AlphaFoldDB" id="A0A2I1D9Y3"/>
<gene>
    <name evidence="3" type="ORF">P168DRAFT_117133</name>
</gene>
<keyword evidence="2" id="KW-1133">Transmembrane helix</keyword>